<evidence type="ECO:0000313" key="2">
    <source>
        <dbReference type="EMBL" id="GAQ23930.1"/>
    </source>
</evidence>
<dbReference type="Proteomes" id="UP000056209">
    <property type="component" value="Unassembled WGS sequence"/>
</dbReference>
<dbReference type="OrthoDB" id="73964at2"/>
<evidence type="ECO:0008006" key="4">
    <source>
        <dbReference type="Google" id="ProtNLM"/>
    </source>
</evidence>
<evidence type="ECO:0000313" key="3">
    <source>
        <dbReference type="Proteomes" id="UP000056209"/>
    </source>
</evidence>
<keyword evidence="1" id="KW-0732">Signal</keyword>
<dbReference type="RefSeq" id="WP_058980104.1">
    <property type="nucleotide sequence ID" value="NZ_BCMS01000006.1"/>
</dbReference>
<feature type="signal peptide" evidence="1">
    <location>
        <begin position="1"/>
        <end position="22"/>
    </location>
</feature>
<keyword evidence="3" id="KW-1185">Reference proteome</keyword>
<evidence type="ECO:0000256" key="1">
    <source>
        <dbReference type="SAM" id="SignalP"/>
    </source>
</evidence>
<sequence>MTRLLAALLVLLTACAPLVQVAQPDERATLTRAGLSVTLTNPGPDALTGDPSRAGDGVALTVQGVGLVPDAQAAQWCRAATSTSWACTLPDLPVGTSRRVTFTAGTLLDAAAFGYRPSLGARPVLIWLQ</sequence>
<gene>
    <name evidence="2" type="ORF">DEIGR_400063</name>
</gene>
<feature type="chain" id="PRO_5007086761" description="Lipoprotein" evidence="1">
    <location>
        <begin position="23"/>
        <end position="129"/>
    </location>
</feature>
<dbReference type="PROSITE" id="PS51257">
    <property type="entry name" value="PROKAR_LIPOPROTEIN"/>
    <property type="match status" value="1"/>
</dbReference>
<proteinExistence type="predicted"/>
<reference evidence="3" key="1">
    <citation type="submission" date="2015-11" db="EMBL/GenBank/DDBJ databases">
        <title>Draft Genome Sequence of the Radioresistant Bacterium Deinococcus grandis, Isolated from Freshwater Fish in Japan.</title>
        <authorList>
            <person name="Satoh K."/>
            <person name="Onodera T."/>
            <person name="Omoso K."/>
            <person name="Takeda-Yano K."/>
            <person name="Katayama T."/>
            <person name="Oono Y."/>
            <person name="Narumi I."/>
        </authorList>
    </citation>
    <scope>NUCLEOTIDE SEQUENCE [LARGE SCALE GENOMIC DNA]</scope>
    <source>
        <strain evidence="3">ATCC 43672</strain>
    </source>
</reference>
<name>A0A100HQM2_9DEIO</name>
<dbReference type="AlphaFoldDB" id="A0A100HQM2"/>
<comment type="caution">
    <text evidence="2">The sequence shown here is derived from an EMBL/GenBank/DDBJ whole genome shotgun (WGS) entry which is preliminary data.</text>
</comment>
<organism evidence="2 3">
    <name type="scientific">Deinococcus grandis</name>
    <dbReference type="NCBI Taxonomy" id="57498"/>
    <lineage>
        <taxon>Bacteria</taxon>
        <taxon>Thermotogati</taxon>
        <taxon>Deinococcota</taxon>
        <taxon>Deinococci</taxon>
        <taxon>Deinococcales</taxon>
        <taxon>Deinococcaceae</taxon>
        <taxon>Deinococcus</taxon>
    </lineage>
</organism>
<dbReference type="EMBL" id="BCMS01000006">
    <property type="protein sequence ID" value="GAQ23930.1"/>
    <property type="molecule type" value="Genomic_DNA"/>
</dbReference>
<accession>A0A100HQM2</accession>
<protein>
    <recommendedName>
        <fullName evidence="4">Lipoprotein</fullName>
    </recommendedName>
</protein>